<dbReference type="OrthoDB" id="8156287at2"/>
<feature type="transmembrane region" description="Helical" evidence="13">
    <location>
        <begin position="90"/>
        <end position="115"/>
    </location>
</feature>
<name>A0A1Y5TY00_9RHOB</name>
<feature type="transmembrane region" description="Helical" evidence="13">
    <location>
        <begin position="7"/>
        <end position="31"/>
    </location>
</feature>
<accession>A0A1Y5TY00</accession>
<evidence type="ECO:0000256" key="12">
    <source>
        <dbReference type="ARBA" id="ARBA00037975"/>
    </source>
</evidence>
<comment type="similarity">
    <text evidence="12">Belongs to the cytochrome b561 family.</text>
</comment>
<protein>
    <recommendedName>
        <fullName evidence="14">Cytochrome b561 bacterial/Ni-hydrogenase domain-containing protein</fullName>
    </recommendedName>
</protein>
<keyword evidence="16" id="KW-1185">Reference proteome</keyword>
<dbReference type="AlphaFoldDB" id="A0A1Y5TY00"/>
<comment type="cofactor">
    <cofactor evidence="1">
        <name>heme b</name>
        <dbReference type="ChEBI" id="CHEBI:60344"/>
    </cofactor>
</comment>
<dbReference type="InterPro" id="IPR052168">
    <property type="entry name" value="Cytochrome_b561_oxidase"/>
</dbReference>
<feature type="domain" description="Cytochrome b561 bacterial/Ni-hydrogenase" evidence="14">
    <location>
        <begin position="3"/>
        <end position="173"/>
    </location>
</feature>
<dbReference type="GO" id="GO:0020037">
    <property type="term" value="F:heme binding"/>
    <property type="evidence" value="ECO:0007669"/>
    <property type="project" value="TreeGrafter"/>
</dbReference>
<organism evidence="15 16">
    <name type="scientific">Roseisalinus antarcticus</name>
    <dbReference type="NCBI Taxonomy" id="254357"/>
    <lineage>
        <taxon>Bacteria</taxon>
        <taxon>Pseudomonadati</taxon>
        <taxon>Pseudomonadota</taxon>
        <taxon>Alphaproteobacteria</taxon>
        <taxon>Rhodobacterales</taxon>
        <taxon>Roseobacteraceae</taxon>
        <taxon>Roseisalinus</taxon>
    </lineage>
</organism>
<dbReference type="GO" id="GO:0022904">
    <property type="term" value="P:respiratory electron transport chain"/>
    <property type="evidence" value="ECO:0007669"/>
    <property type="project" value="InterPro"/>
</dbReference>
<evidence type="ECO:0000256" key="13">
    <source>
        <dbReference type="SAM" id="Phobius"/>
    </source>
</evidence>
<evidence type="ECO:0000256" key="7">
    <source>
        <dbReference type="ARBA" id="ARBA00022723"/>
    </source>
</evidence>
<evidence type="ECO:0000256" key="1">
    <source>
        <dbReference type="ARBA" id="ARBA00001970"/>
    </source>
</evidence>
<keyword evidence="9 13" id="KW-1133">Transmembrane helix</keyword>
<feature type="transmembrane region" description="Helical" evidence="13">
    <location>
        <begin position="43"/>
        <end position="63"/>
    </location>
</feature>
<dbReference type="PANTHER" id="PTHR30529">
    <property type="entry name" value="CYTOCHROME B561"/>
    <property type="match status" value="1"/>
</dbReference>
<dbReference type="GO" id="GO:0005886">
    <property type="term" value="C:plasma membrane"/>
    <property type="evidence" value="ECO:0007669"/>
    <property type="project" value="UniProtKB-SubCell"/>
</dbReference>
<evidence type="ECO:0000256" key="9">
    <source>
        <dbReference type="ARBA" id="ARBA00022989"/>
    </source>
</evidence>
<keyword evidence="6 13" id="KW-0812">Transmembrane</keyword>
<evidence type="ECO:0000256" key="6">
    <source>
        <dbReference type="ARBA" id="ARBA00022692"/>
    </source>
</evidence>
<evidence type="ECO:0000259" key="14">
    <source>
        <dbReference type="Pfam" id="PF01292"/>
    </source>
</evidence>
<dbReference type="RefSeq" id="WP_085880463.1">
    <property type="nucleotide sequence ID" value="NZ_FWFZ01000028.1"/>
</dbReference>
<evidence type="ECO:0000256" key="5">
    <source>
        <dbReference type="ARBA" id="ARBA00022617"/>
    </source>
</evidence>
<dbReference type="Pfam" id="PF01292">
    <property type="entry name" value="Ni_hydr_CYTB"/>
    <property type="match status" value="1"/>
</dbReference>
<keyword evidence="3" id="KW-0813">Transport</keyword>
<dbReference type="InterPro" id="IPR016174">
    <property type="entry name" value="Di-haem_cyt_TM"/>
</dbReference>
<reference evidence="15 16" key="1">
    <citation type="submission" date="2017-03" db="EMBL/GenBank/DDBJ databases">
        <authorList>
            <person name="Afonso C.L."/>
            <person name="Miller P.J."/>
            <person name="Scott M.A."/>
            <person name="Spackman E."/>
            <person name="Goraichik I."/>
            <person name="Dimitrov K.M."/>
            <person name="Suarez D.L."/>
            <person name="Swayne D.E."/>
        </authorList>
    </citation>
    <scope>NUCLEOTIDE SEQUENCE [LARGE SCALE GENOMIC DNA]</scope>
    <source>
        <strain evidence="15 16">CECT 7023</strain>
    </source>
</reference>
<dbReference type="EMBL" id="FWFZ01000028">
    <property type="protein sequence ID" value="SLN73533.1"/>
    <property type="molecule type" value="Genomic_DNA"/>
</dbReference>
<keyword evidence="4" id="KW-1003">Cell membrane</keyword>
<evidence type="ECO:0000256" key="2">
    <source>
        <dbReference type="ARBA" id="ARBA00004651"/>
    </source>
</evidence>
<dbReference type="Proteomes" id="UP000193900">
    <property type="component" value="Unassembled WGS sequence"/>
</dbReference>
<keyword evidence="11 13" id="KW-0472">Membrane</keyword>
<evidence type="ECO:0000313" key="15">
    <source>
        <dbReference type="EMBL" id="SLN73533.1"/>
    </source>
</evidence>
<evidence type="ECO:0000256" key="8">
    <source>
        <dbReference type="ARBA" id="ARBA00022982"/>
    </source>
</evidence>
<dbReference type="InterPro" id="IPR011577">
    <property type="entry name" value="Cyt_b561_bac/Ni-Hgenase"/>
</dbReference>
<evidence type="ECO:0000256" key="10">
    <source>
        <dbReference type="ARBA" id="ARBA00023004"/>
    </source>
</evidence>
<keyword evidence="7" id="KW-0479">Metal-binding</keyword>
<feature type="transmembrane region" description="Helical" evidence="13">
    <location>
        <begin position="135"/>
        <end position="160"/>
    </location>
</feature>
<dbReference type="SUPFAM" id="SSF81342">
    <property type="entry name" value="Transmembrane di-heme cytochromes"/>
    <property type="match status" value="1"/>
</dbReference>
<evidence type="ECO:0000313" key="16">
    <source>
        <dbReference type="Proteomes" id="UP000193900"/>
    </source>
</evidence>
<evidence type="ECO:0000256" key="11">
    <source>
        <dbReference type="ARBA" id="ARBA00023136"/>
    </source>
</evidence>
<proteinExistence type="inferred from homology"/>
<keyword evidence="10" id="KW-0408">Iron</keyword>
<keyword evidence="8" id="KW-0249">Electron transport</keyword>
<dbReference type="Gene3D" id="1.20.950.20">
    <property type="entry name" value="Transmembrane di-heme cytochromes, Chain C"/>
    <property type="match status" value="1"/>
</dbReference>
<evidence type="ECO:0000256" key="3">
    <source>
        <dbReference type="ARBA" id="ARBA00022448"/>
    </source>
</evidence>
<gene>
    <name evidence="15" type="ORF">ROA7023_03701</name>
</gene>
<dbReference type="GO" id="GO:0009055">
    <property type="term" value="F:electron transfer activity"/>
    <property type="evidence" value="ECO:0007669"/>
    <property type="project" value="InterPro"/>
</dbReference>
<evidence type="ECO:0000256" key="4">
    <source>
        <dbReference type="ARBA" id="ARBA00022475"/>
    </source>
</evidence>
<comment type="subcellular location">
    <subcellularLocation>
        <location evidence="2">Cell membrane</location>
        <topology evidence="2">Multi-pass membrane protein</topology>
    </subcellularLocation>
</comment>
<dbReference type="GO" id="GO:0046872">
    <property type="term" value="F:metal ion binding"/>
    <property type="evidence" value="ECO:0007669"/>
    <property type="project" value="UniProtKB-KW"/>
</dbReference>
<dbReference type="PANTHER" id="PTHR30529:SF1">
    <property type="entry name" value="CYTOCHROME B561 HOMOLOG 2"/>
    <property type="match status" value="1"/>
</dbReference>
<sequence>MQRYHPALVALHWVMALMIVVALAAGGLLLANMPPDSPDKVSALGGHMVFGMAIGVLLILRFVTRIRSTHPPHAGTGNDLLDRIGRWTHLGFYVLIAAMVLSGLAMAFGAGLFPIVFGGAAPILPPELQDLPQRAAHGVIATVLVALIALHVAAALYHHIVLRDGLLRRMWFGKQTAGTGEGKTP</sequence>
<keyword evidence="5" id="KW-0349">Heme</keyword>